<comment type="caution">
    <text evidence="4">The sequence shown here is derived from an EMBL/GenBank/DDBJ whole genome shotgun (WGS) entry which is preliminary data.</text>
</comment>
<dbReference type="InterPro" id="IPR046453">
    <property type="entry name" value="GpA_ATPase"/>
</dbReference>
<dbReference type="PANTHER" id="PTHR34413">
    <property type="entry name" value="PROPHAGE TAIL FIBER ASSEMBLY PROTEIN HOMOLOG TFAE-RELATED-RELATED"/>
    <property type="match status" value="1"/>
</dbReference>
<dbReference type="HAMAP" id="MF_04144">
    <property type="entry name" value="TERL_LAMBDA"/>
    <property type="match status" value="1"/>
</dbReference>
<dbReference type="InterPro" id="IPR046454">
    <property type="entry name" value="GpA_endonuclease"/>
</dbReference>
<evidence type="ECO:0000259" key="2">
    <source>
        <dbReference type="Pfam" id="PF05876"/>
    </source>
</evidence>
<reference evidence="4 5" key="1">
    <citation type="submission" date="2017-08" db="EMBL/GenBank/DDBJ databases">
        <title>Infants hospitalized years apart are colonized by the same room-sourced microbial strains.</title>
        <authorList>
            <person name="Brooks B."/>
            <person name="Olm M.R."/>
            <person name="Firek B.A."/>
            <person name="Baker R."/>
            <person name="Thomas B.C."/>
            <person name="Morowitz M.J."/>
            <person name="Banfield J.F."/>
        </authorList>
    </citation>
    <scope>NUCLEOTIDE SEQUENCE [LARGE SCALE GENOMIC DNA]</scope>
    <source>
        <strain evidence="4">S2_005_001_R2_27</strain>
    </source>
</reference>
<dbReference type="EMBL" id="QFQD01000030">
    <property type="protein sequence ID" value="PZQ82669.1"/>
    <property type="molecule type" value="Genomic_DNA"/>
</dbReference>
<dbReference type="InterPro" id="IPR027417">
    <property type="entry name" value="P-loop_NTPase"/>
</dbReference>
<dbReference type="GO" id="GO:0004519">
    <property type="term" value="F:endonuclease activity"/>
    <property type="evidence" value="ECO:0007669"/>
    <property type="project" value="InterPro"/>
</dbReference>
<accession>A0A2W5R211</accession>
<dbReference type="GO" id="GO:0016887">
    <property type="term" value="F:ATP hydrolysis activity"/>
    <property type="evidence" value="ECO:0007669"/>
    <property type="project" value="InterPro"/>
</dbReference>
<feature type="domain" description="Phage terminase large subunit GpA ATPase" evidence="2">
    <location>
        <begin position="48"/>
        <end position="293"/>
    </location>
</feature>
<feature type="domain" description="Terminase large subunit GpA endonuclease" evidence="3">
    <location>
        <begin position="303"/>
        <end position="594"/>
    </location>
</feature>
<evidence type="ECO:0000256" key="1">
    <source>
        <dbReference type="SAM" id="MobiDB-lite"/>
    </source>
</evidence>
<evidence type="ECO:0000259" key="3">
    <source>
        <dbReference type="Pfam" id="PF20454"/>
    </source>
</evidence>
<dbReference type="Proteomes" id="UP000248887">
    <property type="component" value="Unassembled WGS sequence"/>
</dbReference>
<evidence type="ECO:0000313" key="4">
    <source>
        <dbReference type="EMBL" id="PZQ82669.1"/>
    </source>
</evidence>
<dbReference type="AlphaFoldDB" id="A0A2W5R211"/>
<gene>
    <name evidence="4" type="ORF">DI549_10840</name>
</gene>
<dbReference type="Pfam" id="PF20454">
    <property type="entry name" value="GpA_nuclease"/>
    <property type="match status" value="1"/>
</dbReference>
<name>A0A2W5R211_ANCNO</name>
<dbReference type="InterPro" id="IPR051220">
    <property type="entry name" value="TFA_Chaperone"/>
</dbReference>
<dbReference type="GO" id="GO:0005524">
    <property type="term" value="F:ATP binding"/>
    <property type="evidence" value="ECO:0007669"/>
    <property type="project" value="InterPro"/>
</dbReference>
<feature type="compositionally biased region" description="Basic and acidic residues" evidence="1">
    <location>
        <begin position="637"/>
        <end position="650"/>
    </location>
</feature>
<proteinExistence type="inferred from homology"/>
<organism evidence="4 5">
    <name type="scientific">Ancylobacter novellus</name>
    <name type="common">Thiobacillus novellus</name>
    <dbReference type="NCBI Taxonomy" id="921"/>
    <lineage>
        <taxon>Bacteria</taxon>
        <taxon>Pseudomonadati</taxon>
        <taxon>Pseudomonadota</taxon>
        <taxon>Alphaproteobacteria</taxon>
        <taxon>Hyphomicrobiales</taxon>
        <taxon>Xanthobacteraceae</taxon>
        <taxon>Ancylobacter</taxon>
    </lineage>
</organism>
<dbReference type="Gene3D" id="3.40.50.300">
    <property type="entry name" value="P-loop containing nucleotide triphosphate hydrolases"/>
    <property type="match status" value="1"/>
</dbReference>
<dbReference type="InterPro" id="IPR008866">
    <property type="entry name" value="Phage_lambda_GpA-like"/>
</dbReference>
<dbReference type="PANTHER" id="PTHR34413:SF2">
    <property type="entry name" value="PROPHAGE TAIL FIBER ASSEMBLY PROTEIN HOMOLOG TFAE-RELATED"/>
    <property type="match status" value="1"/>
</dbReference>
<dbReference type="Pfam" id="PF05876">
    <property type="entry name" value="GpA_ATPase"/>
    <property type="match status" value="1"/>
</dbReference>
<protein>
    <submittedName>
        <fullName evidence="4">Terminase</fullName>
    </submittedName>
</protein>
<feature type="region of interest" description="Disordered" evidence="1">
    <location>
        <begin position="623"/>
        <end position="662"/>
    </location>
</feature>
<sequence length="662" mass="73575">MSFYFETTLGEVAAAKLARMFRVLPPLPPSDWASRELIVPDGPKKLERWDISLTPYIAEPLNMASIASPVNEVAVMKSAQTGFTMMLLAAIGYSIDREPCDMMVVQPTDGALTDFSSKKLGPMLEHTPALARKVKPQASRSGAGSTAYEKKFGADTLTLSIATSSADLRSKTIKKMFLDEADEYPDDLDGQGDPVLMAEARQESFLDSGEWKRFMVSTPTVKGESRIENRFYAGDQRRWHVPCPDCGHEFYFAYGPNFHFQTEHPYGAFYETPCCHTVIEGVQKKGLVRRGRWIATAPGPGKHPSYHFDALSSPFVPWDVIAKRIVDAGDDPAKLKGVWNLTLGLPYEIRGDAPDHERLMGLREGYPRGRIPPLGLLLVASADVQGNGIYVEVLAIAPDRQSWVVETAFLDGDTADPEAGAFAKLTEFYARSWPDAFGSHRRVDAFGVDSGFRSHVVYTWVRGRPGAFALKGDDGWTRPPLGTPQPVDIDLGGRKIKHGVVLWSVGTWSLKATFYSDLRRKRLAEGAEIEPAGACHFGTWQDVIYFQQITNEYIAEEKFRGRTRRIWKPRGPNHFLDCRIYNLALADYLGLSRMTSDDWAILARDRGVPPEMREAHMFSPRSVQLATAAAPTPADPTDDRTEEPAEDKPAGDGWLSGYSIDF</sequence>
<evidence type="ECO:0000313" key="5">
    <source>
        <dbReference type="Proteomes" id="UP000248887"/>
    </source>
</evidence>